<keyword evidence="2" id="KW-0732">Signal</keyword>
<sequence>MRALIFLLALLLPLQLSWAAMAGYCQAEQDRTPSHLAHHEHAADKAGKADNAEKQDAPSSSPSGDCDAGCSLCHFSCMKPMQLRSAAMATPSGTQQKALPPRSHHPASHIADGPDKPNWTLAA</sequence>
<comment type="caution">
    <text evidence="3">The sequence shown here is derived from an EMBL/GenBank/DDBJ whole genome shotgun (WGS) entry which is preliminary data.</text>
</comment>
<feature type="chain" id="PRO_5012173709" evidence="2">
    <location>
        <begin position="23"/>
        <end position="123"/>
    </location>
</feature>
<evidence type="ECO:0000313" key="3">
    <source>
        <dbReference type="EMBL" id="OWY28524.1"/>
    </source>
</evidence>
<accession>A0A246WQ82</accession>
<evidence type="ECO:0000313" key="4">
    <source>
        <dbReference type="Proteomes" id="UP000197596"/>
    </source>
</evidence>
<proteinExistence type="predicted"/>
<feature type="region of interest" description="Disordered" evidence="1">
    <location>
        <begin position="30"/>
        <end position="66"/>
    </location>
</feature>
<protein>
    <submittedName>
        <fullName evidence="3">Cobalt transporter</fullName>
    </submittedName>
</protein>
<organism evidence="3 4">
    <name type="scientific">Herbaspirillum robiniae</name>
    <dbReference type="NCBI Taxonomy" id="2014887"/>
    <lineage>
        <taxon>Bacteria</taxon>
        <taxon>Pseudomonadati</taxon>
        <taxon>Pseudomonadota</taxon>
        <taxon>Betaproteobacteria</taxon>
        <taxon>Burkholderiales</taxon>
        <taxon>Oxalobacteraceae</taxon>
        <taxon>Herbaspirillum</taxon>
    </lineage>
</organism>
<name>A0A246WQ82_9BURK</name>
<dbReference type="RefSeq" id="WP_088751611.1">
    <property type="nucleotide sequence ID" value="NZ_NJGU01000007.1"/>
</dbReference>
<dbReference type="Proteomes" id="UP000197596">
    <property type="component" value="Unassembled WGS sequence"/>
</dbReference>
<feature type="region of interest" description="Disordered" evidence="1">
    <location>
        <begin position="86"/>
        <end position="123"/>
    </location>
</feature>
<evidence type="ECO:0000256" key="2">
    <source>
        <dbReference type="SAM" id="SignalP"/>
    </source>
</evidence>
<dbReference type="EMBL" id="NJGU01000007">
    <property type="protein sequence ID" value="OWY28524.1"/>
    <property type="molecule type" value="Genomic_DNA"/>
</dbReference>
<gene>
    <name evidence="3" type="ORF">CEJ42_14940</name>
</gene>
<feature type="compositionally biased region" description="Basic and acidic residues" evidence="1">
    <location>
        <begin position="30"/>
        <end position="56"/>
    </location>
</feature>
<feature type="signal peptide" evidence="2">
    <location>
        <begin position="1"/>
        <end position="22"/>
    </location>
</feature>
<reference evidence="3 4" key="1">
    <citation type="submission" date="2017-06" db="EMBL/GenBank/DDBJ databases">
        <title>Herbaspirillum phytohormonus sp. nov., isolated from the root nodule of Robinia pseudoacacia in lead-zinc mine.</title>
        <authorList>
            <person name="Fan M."/>
            <person name="Lin Y."/>
        </authorList>
    </citation>
    <scope>NUCLEOTIDE SEQUENCE [LARGE SCALE GENOMIC DNA]</scope>
    <source>
        <strain evidence="3 4">HZ10</strain>
    </source>
</reference>
<dbReference type="AlphaFoldDB" id="A0A246WQ82"/>
<evidence type="ECO:0000256" key="1">
    <source>
        <dbReference type="SAM" id="MobiDB-lite"/>
    </source>
</evidence>